<feature type="compositionally biased region" description="Polar residues" evidence="1">
    <location>
        <begin position="615"/>
        <end position="667"/>
    </location>
</feature>
<feature type="compositionally biased region" description="Low complexity" evidence="1">
    <location>
        <begin position="562"/>
        <end position="579"/>
    </location>
</feature>
<feature type="compositionally biased region" description="Polar residues" evidence="1">
    <location>
        <begin position="33"/>
        <end position="42"/>
    </location>
</feature>
<feature type="region of interest" description="Disordered" evidence="1">
    <location>
        <begin position="1"/>
        <end position="61"/>
    </location>
</feature>
<protein>
    <submittedName>
        <fullName evidence="3">Uncharacterized protein</fullName>
    </submittedName>
</protein>
<proteinExistence type="predicted"/>
<feature type="compositionally biased region" description="Polar residues" evidence="1">
    <location>
        <begin position="285"/>
        <end position="296"/>
    </location>
</feature>
<feature type="compositionally biased region" description="Polar residues" evidence="1">
    <location>
        <begin position="438"/>
        <end position="461"/>
    </location>
</feature>
<feature type="region of interest" description="Disordered" evidence="1">
    <location>
        <begin position="397"/>
        <end position="799"/>
    </location>
</feature>
<feature type="transmembrane region" description="Helical" evidence="2">
    <location>
        <begin position="976"/>
        <end position="996"/>
    </location>
</feature>
<feature type="compositionally biased region" description="Basic and acidic residues" evidence="1">
    <location>
        <begin position="213"/>
        <end position="228"/>
    </location>
</feature>
<gene>
    <name evidence="3" type="ORF">RRG08_014452</name>
</gene>
<feature type="compositionally biased region" description="Polar residues" evidence="1">
    <location>
        <begin position="512"/>
        <end position="524"/>
    </location>
</feature>
<keyword evidence="2" id="KW-0472">Membrane</keyword>
<feature type="compositionally biased region" description="Polar residues" evidence="1">
    <location>
        <begin position="720"/>
        <end position="783"/>
    </location>
</feature>
<accession>A0AAE0YIM6</accession>
<name>A0AAE0YIM6_9GAST</name>
<feature type="compositionally biased region" description="Low complexity" evidence="1">
    <location>
        <begin position="230"/>
        <end position="244"/>
    </location>
</feature>
<comment type="caution">
    <text evidence="3">The sequence shown here is derived from an EMBL/GenBank/DDBJ whole genome shotgun (WGS) entry which is preliminary data.</text>
</comment>
<feature type="compositionally biased region" description="Polar residues" evidence="1">
    <location>
        <begin position="481"/>
        <end position="492"/>
    </location>
</feature>
<dbReference type="AlphaFoldDB" id="A0AAE0YIM6"/>
<keyword evidence="4" id="KW-1185">Reference proteome</keyword>
<feature type="compositionally biased region" description="Basic residues" evidence="1">
    <location>
        <begin position="157"/>
        <end position="166"/>
    </location>
</feature>
<feature type="compositionally biased region" description="Polar residues" evidence="1">
    <location>
        <begin position="697"/>
        <end position="713"/>
    </location>
</feature>
<keyword evidence="2" id="KW-1133">Transmembrane helix</keyword>
<organism evidence="3 4">
    <name type="scientific">Elysia crispata</name>
    <name type="common">lettuce slug</name>
    <dbReference type="NCBI Taxonomy" id="231223"/>
    <lineage>
        <taxon>Eukaryota</taxon>
        <taxon>Metazoa</taxon>
        <taxon>Spiralia</taxon>
        <taxon>Lophotrochozoa</taxon>
        <taxon>Mollusca</taxon>
        <taxon>Gastropoda</taxon>
        <taxon>Heterobranchia</taxon>
        <taxon>Euthyneura</taxon>
        <taxon>Panpulmonata</taxon>
        <taxon>Sacoglossa</taxon>
        <taxon>Placobranchoidea</taxon>
        <taxon>Plakobranchidae</taxon>
        <taxon>Elysia</taxon>
    </lineage>
</organism>
<feature type="compositionally biased region" description="Basic and acidic residues" evidence="1">
    <location>
        <begin position="261"/>
        <end position="279"/>
    </location>
</feature>
<feature type="compositionally biased region" description="Polar residues" evidence="1">
    <location>
        <begin position="676"/>
        <end position="690"/>
    </location>
</feature>
<evidence type="ECO:0000256" key="2">
    <source>
        <dbReference type="SAM" id="Phobius"/>
    </source>
</evidence>
<feature type="compositionally biased region" description="Basic and acidic residues" evidence="1">
    <location>
        <begin position="329"/>
        <end position="357"/>
    </location>
</feature>
<feature type="compositionally biased region" description="Polar residues" evidence="1">
    <location>
        <begin position="397"/>
        <end position="414"/>
    </location>
</feature>
<evidence type="ECO:0000256" key="1">
    <source>
        <dbReference type="SAM" id="MobiDB-lite"/>
    </source>
</evidence>
<feature type="compositionally biased region" description="Basic and acidic residues" evidence="1">
    <location>
        <begin position="785"/>
        <end position="796"/>
    </location>
</feature>
<dbReference type="EMBL" id="JAWDGP010006229">
    <property type="protein sequence ID" value="KAK3745304.1"/>
    <property type="molecule type" value="Genomic_DNA"/>
</dbReference>
<feature type="compositionally biased region" description="Basic and acidic residues" evidence="1">
    <location>
        <begin position="544"/>
        <end position="557"/>
    </location>
</feature>
<feature type="compositionally biased region" description="Polar residues" evidence="1">
    <location>
        <begin position="184"/>
        <end position="196"/>
    </location>
</feature>
<feature type="region of interest" description="Disordered" evidence="1">
    <location>
        <begin position="123"/>
        <end position="383"/>
    </location>
</feature>
<sequence>MKKIKTQPVAVKSLRKQDDQVSASRETVKEKTSAFSGDQNASRGKPSAKADAKPTTVSHAGDKGIVGKLQKFEEIHRNKEREEKFEGIILPDELDTAVARPSRSEDEDEVRSSIVSQILASVRGDVGQNPPVLTGVAVKKGERPRKSSPPPVAARAANKHSSKVKKVQIDTTDTEISDSTSNSQNNPKIFSNNSKPTKPPRTNPVLSLQSSSEELKSARHSMSDENRTGSDSVSSDSNSHRSVSLKPDPVSVHKPMPRIDSSTREDSVRCTDQRIDQKDNPSLCPASNTRGLSTSAVELADSGEPQRNGARNNDNVLSERRVTSPHTLVNERHKEVEPASDNRDTSSEKIEDVEKSTRPTSCKSRAIIEPSGQRISRDGLDNAPLSVTSGEAIRTEFPQSFSADSGIGSPTSYSCAIGREGERGGLRCDVSPDEASLSPATNGKNEITSTPITPLDSQTAPERNGDTIYLRVPESSRAHRTSGNTAAPQTLSAAKPSAVQTCEKIESEKQGESPTVCTEISQSDSPHLPVTSSPLPPPPQSIERTTEISKDSDKAELDLEISTPSSTTHHHTSPTAPHAFQRDEQDAELKSKLVEAESGNTDGKAGKESAEKGVSSPSNGDLSPDPTTSDNQGSKGVSSPSNGDLSPDPTTSDNQGSKGVSSPSNGDLSPDPPTPDNQGSKGVSSPSNGDLSPDTPTPDNQGSKGVSSPSNGDLSPDTPTPDNQGSKGVSSPSNGDLSPDTPTSDNQGSKGVSSPSNGDLSPDPTTSDNQGSNGCCTKQNSEQMGDVKTKGQENGKQKNVLLVDKPGSGKQGLSAAINKKKPSFKDVSLYDVIMMTNSPDTDRKIKGILKTSNSSPALVQGKERVNFTAEPINGVGFQPGKLTKTTSDSGASRCVSFKKTHTKSTFSYHNAAFEGEIITEPSKRPSLADVVSHIMRQNSIVDVDDDNSHPYGRDSSLTDLMTGKRRDRYSIHAGKLIVWLALAVMIVSLAGGIIFMSETYNLKHPDGPPTNNPLLHEGD</sequence>
<feature type="compositionally biased region" description="Basic and acidic residues" evidence="1">
    <location>
        <begin position="580"/>
        <end position="595"/>
    </location>
</feature>
<evidence type="ECO:0000313" key="4">
    <source>
        <dbReference type="Proteomes" id="UP001283361"/>
    </source>
</evidence>
<reference evidence="3" key="1">
    <citation type="journal article" date="2023" name="G3 (Bethesda)">
        <title>A reference genome for the long-term kleptoplast-retaining sea slug Elysia crispata morphotype clarki.</title>
        <authorList>
            <person name="Eastman K.E."/>
            <person name="Pendleton A.L."/>
            <person name="Shaikh M.A."/>
            <person name="Suttiyut T."/>
            <person name="Ogas R."/>
            <person name="Tomko P."/>
            <person name="Gavelis G."/>
            <person name="Widhalm J.R."/>
            <person name="Wisecaver J.H."/>
        </authorList>
    </citation>
    <scope>NUCLEOTIDE SEQUENCE</scope>
    <source>
        <strain evidence="3">ECLA1</strain>
    </source>
</reference>
<evidence type="ECO:0000313" key="3">
    <source>
        <dbReference type="EMBL" id="KAK3745304.1"/>
    </source>
</evidence>
<dbReference type="Proteomes" id="UP001283361">
    <property type="component" value="Unassembled WGS sequence"/>
</dbReference>
<keyword evidence="2" id="KW-0812">Transmembrane</keyword>